<dbReference type="AlphaFoldDB" id="A0A2W5QKH8"/>
<name>A0A2W5QKH8_ANCNO</name>
<comment type="caution">
    <text evidence="3">The sequence shown here is derived from an EMBL/GenBank/DDBJ whole genome shotgun (WGS) entry which is preliminary data.</text>
</comment>
<evidence type="ECO:0000313" key="4">
    <source>
        <dbReference type="Proteomes" id="UP000248887"/>
    </source>
</evidence>
<evidence type="ECO:0000256" key="1">
    <source>
        <dbReference type="SAM" id="MobiDB-lite"/>
    </source>
</evidence>
<sequence>MFRILLAAALIATFGMSAASAAGRSKDERAAWWQTMRESKAAMQAHHGTHTGAAAQPKATTPATKSGSKPAPAATPAQ</sequence>
<dbReference type="EMBL" id="QFQD01000100">
    <property type="protein sequence ID" value="PZQ79131.1"/>
    <property type="molecule type" value="Genomic_DNA"/>
</dbReference>
<organism evidence="3 4">
    <name type="scientific">Ancylobacter novellus</name>
    <name type="common">Thiobacillus novellus</name>
    <dbReference type="NCBI Taxonomy" id="921"/>
    <lineage>
        <taxon>Bacteria</taxon>
        <taxon>Pseudomonadati</taxon>
        <taxon>Pseudomonadota</taxon>
        <taxon>Alphaproteobacteria</taxon>
        <taxon>Hyphomicrobiales</taxon>
        <taxon>Xanthobacteraceae</taxon>
        <taxon>Ancylobacter</taxon>
    </lineage>
</organism>
<dbReference type="Proteomes" id="UP000248887">
    <property type="component" value="Unassembled WGS sequence"/>
</dbReference>
<gene>
    <name evidence="3" type="ORF">DI549_20965</name>
</gene>
<proteinExistence type="predicted"/>
<feature type="region of interest" description="Disordered" evidence="1">
    <location>
        <begin position="40"/>
        <end position="78"/>
    </location>
</feature>
<evidence type="ECO:0000313" key="3">
    <source>
        <dbReference type="EMBL" id="PZQ79131.1"/>
    </source>
</evidence>
<protein>
    <submittedName>
        <fullName evidence="3">Uncharacterized protein</fullName>
    </submittedName>
</protein>
<feature type="signal peptide" evidence="2">
    <location>
        <begin position="1"/>
        <end position="21"/>
    </location>
</feature>
<keyword evidence="2" id="KW-0732">Signal</keyword>
<reference evidence="3 4" key="1">
    <citation type="submission" date="2017-08" db="EMBL/GenBank/DDBJ databases">
        <title>Infants hospitalized years apart are colonized by the same room-sourced microbial strains.</title>
        <authorList>
            <person name="Brooks B."/>
            <person name="Olm M.R."/>
            <person name="Firek B.A."/>
            <person name="Baker R."/>
            <person name="Thomas B.C."/>
            <person name="Morowitz M.J."/>
            <person name="Banfield J.F."/>
        </authorList>
    </citation>
    <scope>NUCLEOTIDE SEQUENCE [LARGE SCALE GENOMIC DNA]</scope>
    <source>
        <strain evidence="3">S2_005_001_R2_27</strain>
    </source>
</reference>
<evidence type="ECO:0000256" key="2">
    <source>
        <dbReference type="SAM" id="SignalP"/>
    </source>
</evidence>
<feature type="chain" id="PRO_5016100454" evidence="2">
    <location>
        <begin position="22"/>
        <end position="78"/>
    </location>
</feature>
<feature type="compositionally biased region" description="Low complexity" evidence="1">
    <location>
        <begin position="41"/>
        <end position="65"/>
    </location>
</feature>
<accession>A0A2W5QKH8</accession>